<dbReference type="Proteomes" id="UP000002748">
    <property type="component" value="Unassembled WGS sequence"/>
</dbReference>
<proteinExistence type="predicted"/>
<name>J5TH60_TRIAS</name>
<keyword evidence="2" id="KW-0808">Transferase</keyword>
<feature type="compositionally biased region" description="Low complexity" evidence="1">
    <location>
        <begin position="204"/>
        <end position="216"/>
    </location>
</feature>
<sequence>MAPALLDKIESKVKKVLPHSDPPSPKPGDKAGMTREPSNSSSLFKCRNSTSKSSTPASSVTNVPSTLGGKGTPASSVSHIPSTNTPSQPGTPVQSQPRAGPPDPRPVNVPTPTVTEDFDAPAQAHHDSPLDALRGKAKECKEKLTPNFLHNNDCGTSGGVPCSQLFGMFKALASEDSRDGDTSDSDADEPPRRRAPQKRRSHMSQVSTVSSGQTTDVTDDGDDSPPGYTYDGFGNLHRSESEPQFLPTEEEHEHDPHMAMKRHASVSTTEPALHIARFDENDPEVQRWLRETLGPVQLSQLHLHDSPQRAPQSRRPKQSRPKARRRPTDVPEGNEEDADDEDVMVAALNDANPAEGARVPPEQIADLALAQMAEQNAEEGEQERENREKFRADHGHANTVPPAGEATPEEKARFNRSEVPEAEKLRVMREEFGDIASVMVDAQGRCEPERILAESQGSLFRGVMMIGNLHLTTHRLTFHALLPPDNMITQGPDFESLDDNEAAALKARPDIIQAGSVTLHQGGIFTSQKRVWMELTPEMLTCYPSADEAGKTRPLFSILSE</sequence>
<dbReference type="KEGG" id="tasa:A1Q1_07874"/>
<dbReference type="EMBL" id="ALBS01000080">
    <property type="protein sequence ID" value="EJT50901.1"/>
    <property type="molecule type" value="Genomic_DNA"/>
</dbReference>
<feature type="compositionally biased region" description="Basic residues" evidence="1">
    <location>
        <begin position="193"/>
        <end position="202"/>
    </location>
</feature>
<feature type="compositionally biased region" description="Basic and acidic residues" evidence="1">
    <location>
        <begin position="408"/>
        <end position="418"/>
    </location>
</feature>
<feature type="compositionally biased region" description="Low complexity" evidence="1">
    <location>
        <begin position="49"/>
        <end position="61"/>
    </location>
</feature>
<comment type="caution">
    <text evidence="2">The sequence shown here is derived from an EMBL/GenBank/DDBJ whole genome shotgun (WGS) entry which is preliminary data.</text>
</comment>
<protein>
    <submittedName>
        <fullName evidence="2">Sterol 3-beta-glucosyltransferase</fullName>
    </submittedName>
</protein>
<feature type="compositionally biased region" description="Polar residues" evidence="1">
    <location>
        <begin position="73"/>
        <end position="97"/>
    </location>
</feature>
<dbReference type="VEuPathDB" id="FungiDB:A1Q1_07874"/>
<evidence type="ECO:0000313" key="2">
    <source>
        <dbReference type="EMBL" id="EJT50901.1"/>
    </source>
</evidence>
<accession>J5TH60</accession>
<feature type="region of interest" description="Disordered" evidence="1">
    <location>
        <begin position="374"/>
        <end position="418"/>
    </location>
</feature>
<feature type="region of interest" description="Disordered" evidence="1">
    <location>
        <begin position="298"/>
        <end position="346"/>
    </location>
</feature>
<feature type="compositionally biased region" description="Basic and acidic residues" evidence="1">
    <location>
        <begin position="249"/>
        <end position="258"/>
    </location>
</feature>
<feature type="compositionally biased region" description="Basic and acidic residues" evidence="1">
    <location>
        <begin position="124"/>
        <end position="134"/>
    </location>
</feature>
<evidence type="ECO:0000313" key="3">
    <source>
        <dbReference type="Proteomes" id="UP000002748"/>
    </source>
</evidence>
<dbReference type="RefSeq" id="XP_014182333.1">
    <property type="nucleotide sequence ID" value="XM_014326858.1"/>
</dbReference>
<dbReference type="OrthoDB" id="10261837at2759"/>
<feature type="compositionally biased region" description="Pro residues" evidence="1">
    <location>
        <begin position="99"/>
        <end position="109"/>
    </location>
</feature>
<reference evidence="2 3" key="1">
    <citation type="journal article" date="2012" name="Eukaryot. Cell">
        <title>Draft genome sequence of CBS 2479, the standard type strain of Trichosporon asahii.</title>
        <authorList>
            <person name="Yang R.Y."/>
            <person name="Li H.T."/>
            <person name="Zhu H."/>
            <person name="Zhou G.P."/>
            <person name="Wang M."/>
            <person name="Wang L."/>
        </authorList>
    </citation>
    <scope>NUCLEOTIDE SEQUENCE [LARGE SCALE GENOMIC DNA]</scope>
    <source>
        <strain evidence="3">ATCC 90039 / CBS 2479 / JCM 2466 / KCTC 7840 / NCYC 2677 / UAMH 7654</strain>
    </source>
</reference>
<organism evidence="2 3">
    <name type="scientific">Trichosporon asahii var. asahii (strain ATCC 90039 / CBS 2479 / JCM 2466 / KCTC 7840 / NBRC 103889/ NCYC 2677 / UAMH 7654)</name>
    <name type="common">Yeast</name>
    <dbReference type="NCBI Taxonomy" id="1186058"/>
    <lineage>
        <taxon>Eukaryota</taxon>
        <taxon>Fungi</taxon>
        <taxon>Dikarya</taxon>
        <taxon>Basidiomycota</taxon>
        <taxon>Agaricomycotina</taxon>
        <taxon>Tremellomycetes</taxon>
        <taxon>Trichosporonales</taxon>
        <taxon>Trichosporonaceae</taxon>
        <taxon>Trichosporon</taxon>
    </lineage>
</organism>
<feature type="region of interest" description="Disordered" evidence="1">
    <location>
        <begin position="173"/>
        <end position="278"/>
    </location>
</feature>
<feature type="region of interest" description="Disordered" evidence="1">
    <location>
        <begin position="1"/>
        <end position="134"/>
    </location>
</feature>
<dbReference type="HOGENOM" id="CLU_485874_0_0_1"/>
<dbReference type="AlphaFoldDB" id="J5TH60"/>
<feature type="compositionally biased region" description="Acidic residues" evidence="1">
    <location>
        <begin position="332"/>
        <end position="343"/>
    </location>
</feature>
<dbReference type="GO" id="GO:0016740">
    <property type="term" value="F:transferase activity"/>
    <property type="evidence" value="ECO:0007669"/>
    <property type="project" value="UniProtKB-KW"/>
</dbReference>
<evidence type="ECO:0000256" key="1">
    <source>
        <dbReference type="SAM" id="MobiDB-lite"/>
    </source>
</evidence>
<feature type="compositionally biased region" description="Basic residues" evidence="1">
    <location>
        <begin position="312"/>
        <end position="325"/>
    </location>
</feature>
<gene>
    <name evidence="2" type="ORF">A1Q1_07874</name>
</gene>
<feature type="compositionally biased region" description="Basic and acidic residues" evidence="1">
    <location>
        <begin position="383"/>
        <end position="396"/>
    </location>
</feature>
<dbReference type="GeneID" id="25991386"/>